<feature type="region of interest" description="Disordered" evidence="1">
    <location>
        <begin position="210"/>
        <end position="232"/>
    </location>
</feature>
<name>A0A2D3UW66_9PEZI</name>
<feature type="unsure residue" description="I or L" evidence="2">
    <location>
        <position position="95"/>
    </location>
</feature>
<gene>
    <name evidence="2" type="ORF">RCC_02270</name>
</gene>
<evidence type="ECO:0000256" key="1">
    <source>
        <dbReference type="SAM" id="MobiDB-lite"/>
    </source>
</evidence>
<protein>
    <submittedName>
        <fullName evidence="2">Uncharacterized protein</fullName>
    </submittedName>
</protein>
<reference evidence="2 3" key="1">
    <citation type="submission" date="2016-03" db="EMBL/GenBank/DDBJ databases">
        <authorList>
            <person name="Ploux O."/>
        </authorList>
    </citation>
    <scope>NUCLEOTIDE SEQUENCE [LARGE SCALE GENOMIC DNA]</scope>
    <source>
        <strain evidence="2 3">URUG2</strain>
    </source>
</reference>
<sequence>MIIGRTSFKRYAQTELTNASLSATQLNLEITPAFYRTHTCHFSAIEVDCAIPTLDSYYSATVLRYGSHQKLQNHGRQRFDLRLPHLRARMAVKDLTLRLLPPGAEREIDPRWRWSDVIYDHKSDFLWPLRNLSNIGFANLTSLTIILVLKLYRNNDDQLCDLGIKLEVEDVIRRMGLYVEPTLAYEYQMADIWDMPPSPQVLPVIMRNERGSRGSGLDEKETTGEHGCPLKD</sequence>
<dbReference type="Proteomes" id="UP000225277">
    <property type="component" value="Unassembled WGS sequence"/>
</dbReference>
<keyword evidence="3" id="KW-1185">Reference proteome</keyword>
<dbReference type="AlphaFoldDB" id="A0A2D3UW66"/>
<proteinExistence type="predicted"/>
<accession>A0A2D3UW66</accession>
<evidence type="ECO:0000313" key="3">
    <source>
        <dbReference type="Proteomes" id="UP000225277"/>
    </source>
</evidence>
<organism evidence="2 3">
    <name type="scientific">Ramularia collo-cygni</name>
    <dbReference type="NCBI Taxonomy" id="112498"/>
    <lineage>
        <taxon>Eukaryota</taxon>
        <taxon>Fungi</taxon>
        <taxon>Dikarya</taxon>
        <taxon>Ascomycota</taxon>
        <taxon>Pezizomycotina</taxon>
        <taxon>Dothideomycetes</taxon>
        <taxon>Dothideomycetidae</taxon>
        <taxon>Mycosphaerellales</taxon>
        <taxon>Mycosphaerellaceae</taxon>
        <taxon>Ramularia</taxon>
    </lineage>
</organism>
<evidence type="ECO:0000313" key="2">
    <source>
        <dbReference type="EMBL" id="CZT16427.1"/>
    </source>
</evidence>
<dbReference type="EMBL" id="FJUY01000002">
    <property type="protein sequence ID" value="CZT16427.1"/>
    <property type="molecule type" value="Genomic_DNA"/>
</dbReference>